<evidence type="ECO:0000313" key="3">
    <source>
        <dbReference type="Proteomes" id="UP001138500"/>
    </source>
</evidence>
<name>A0A9W7SV06_9PEZI</name>
<sequence>MLPSDVGAEEGEEGDEGAGGGAGEVVADEATGVVVEGETDDQGDADDGDDEAAGGDEDAVAPAVAEVAAEEEGDDFDGAGGRAVEQGLLGRVTEGGDELGEEVGDAAVGDVGDQGVEEEGPCEGVEEGFADLVPLEVLVADACDISPRFVCIIKMGVGRSITHLAD</sequence>
<feature type="region of interest" description="Disordered" evidence="1">
    <location>
        <begin position="1"/>
        <end position="82"/>
    </location>
</feature>
<evidence type="ECO:0000256" key="1">
    <source>
        <dbReference type="SAM" id="MobiDB-lite"/>
    </source>
</evidence>
<reference evidence="2 3" key="2">
    <citation type="journal article" date="2021" name="Curr. Genet.">
        <title>Genetic response to nitrogen starvation in the aggressive Eucalyptus foliar pathogen Teratosphaeria destructans.</title>
        <authorList>
            <person name="Havenga M."/>
            <person name="Wingfield B.D."/>
            <person name="Wingfield M.J."/>
            <person name="Dreyer L.L."/>
            <person name="Roets F."/>
            <person name="Aylward J."/>
        </authorList>
    </citation>
    <scope>NUCLEOTIDE SEQUENCE [LARGE SCALE GENOMIC DNA]</scope>
    <source>
        <strain evidence="2">CMW44962</strain>
    </source>
</reference>
<dbReference type="Proteomes" id="UP001138500">
    <property type="component" value="Unassembled WGS sequence"/>
</dbReference>
<proteinExistence type="predicted"/>
<feature type="compositionally biased region" description="Acidic residues" evidence="1">
    <location>
        <begin position="37"/>
        <end position="59"/>
    </location>
</feature>
<dbReference type="EMBL" id="RIBY02001136">
    <property type="protein sequence ID" value="KAH9832131.1"/>
    <property type="molecule type" value="Genomic_DNA"/>
</dbReference>
<comment type="caution">
    <text evidence="2">The sequence shown here is derived from an EMBL/GenBank/DDBJ whole genome shotgun (WGS) entry which is preliminary data.</text>
</comment>
<feature type="compositionally biased region" description="Acidic residues" evidence="1">
    <location>
        <begin position="7"/>
        <end position="16"/>
    </location>
</feature>
<keyword evidence="3" id="KW-1185">Reference proteome</keyword>
<accession>A0A9W7SV06</accession>
<reference evidence="2 3" key="1">
    <citation type="journal article" date="2018" name="IMA Fungus">
        <title>IMA Genome-F 10: Nine draft genome sequences of Claviceps purpurea s.lat., including C. arundinis, C. humidiphila, and C. cf. spartinae, pseudomolecules for the pitch canker pathogen Fusarium circinatum, draft genome of Davidsoniella eucalypti, Grosmannia galeiformis, Quambalaria eucalypti, and Teratosphaeria destructans.</title>
        <authorList>
            <person name="Wingfield B.D."/>
            <person name="Liu M."/>
            <person name="Nguyen H.D."/>
            <person name="Lane F.A."/>
            <person name="Morgan S.W."/>
            <person name="De Vos L."/>
            <person name="Wilken P.M."/>
            <person name="Duong T.A."/>
            <person name="Aylward J."/>
            <person name="Coetzee M.P."/>
            <person name="Dadej K."/>
            <person name="De Beer Z.W."/>
            <person name="Findlay W."/>
            <person name="Havenga M."/>
            <person name="Kolarik M."/>
            <person name="Menzies J.G."/>
            <person name="Naidoo K."/>
            <person name="Pochopski O."/>
            <person name="Shoukouhi P."/>
            <person name="Santana Q.C."/>
            <person name="Seifert K.A."/>
            <person name="Soal N."/>
            <person name="Steenkamp E.T."/>
            <person name="Tatham C.T."/>
            <person name="van der Nest M.A."/>
            <person name="Wingfield M.J."/>
        </authorList>
    </citation>
    <scope>NUCLEOTIDE SEQUENCE [LARGE SCALE GENOMIC DNA]</scope>
    <source>
        <strain evidence="2">CMW44962</strain>
    </source>
</reference>
<evidence type="ECO:0000313" key="2">
    <source>
        <dbReference type="EMBL" id="KAH9832131.1"/>
    </source>
</evidence>
<protein>
    <submittedName>
        <fullName evidence="2">Uncharacterized protein</fullName>
    </submittedName>
</protein>
<dbReference type="AlphaFoldDB" id="A0A9W7SV06"/>
<gene>
    <name evidence="2" type="ORF">Tdes44962_MAKER08848</name>
</gene>
<organism evidence="2 3">
    <name type="scientific">Teratosphaeria destructans</name>
    <dbReference type="NCBI Taxonomy" id="418781"/>
    <lineage>
        <taxon>Eukaryota</taxon>
        <taxon>Fungi</taxon>
        <taxon>Dikarya</taxon>
        <taxon>Ascomycota</taxon>
        <taxon>Pezizomycotina</taxon>
        <taxon>Dothideomycetes</taxon>
        <taxon>Dothideomycetidae</taxon>
        <taxon>Mycosphaerellales</taxon>
        <taxon>Teratosphaeriaceae</taxon>
        <taxon>Teratosphaeria</taxon>
    </lineage>
</organism>
<feature type="compositionally biased region" description="Acidic residues" evidence="1">
    <location>
        <begin position="68"/>
        <end position="77"/>
    </location>
</feature>
<feature type="compositionally biased region" description="Low complexity" evidence="1">
    <location>
        <begin position="24"/>
        <end position="36"/>
    </location>
</feature>